<feature type="transmembrane region" description="Helical" evidence="6">
    <location>
        <begin position="24"/>
        <end position="47"/>
    </location>
</feature>
<organism evidence="7 8">
    <name type="scientific">Roseateles agri</name>
    <dbReference type="NCBI Taxonomy" id="3098619"/>
    <lineage>
        <taxon>Bacteria</taxon>
        <taxon>Pseudomonadati</taxon>
        <taxon>Pseudomonadota</taxon>
        <taxon>Betaproteobacteria</taxon>
        <taxon>Burkholderiales</taxon>
        <taxon>Sphaerotilaceae</taxon>
        <taxon>Roseateles</taxon>
    </lineage>
</organism>
<evidence type="ECO:0000256" key="1">
    <source>
        <dbReference type="ARBA" id="ARBA00004141"/>
    </source>
</evidence>
<comment type="subcellular location">
    <subcellularLocation>
        <location evidence="1">Membrane</location>
        <topology evidence="1">Multi-pass membrane protein</topology>
    </subcellularLocation>
</comment>
<evidence type="ECO:0000256" key="6">
    <source>
        <dbReference type="SAM" id="Phobius"/>
    </source>
</evidence>
<dbReference type="Pfam" id="PF07264">
    <property type="entry name" value="EI24"/>
    <property type="match status" value="1"/>
</dbReference>
<feature type="transmembrane region" description="Helical" evidence="6">
    <location>
        <begin position="158"/>
        <end position="181"/>
    </location>
</feature>
<feature type="transmembrane region" description="Helical" evidence="6">
    <location>
        <begin position="230"/>
        <end position="254"/>
    </location>
</feature>
<dbReference type="Proteomes" id="UP001285263">
    <property type="component" value="Unassembled WGS sequence"/>
</dbReference>
<dbReference type="RefSeq" id="WP_320425782.1">
    <property type="nucleotide sequence ID" value="NZ_JAXCLA010000009.1"/>
</dbReference>
<feature type="region of interest" description="Disordered" evidence="5">
    <location>
        <begin position="283"/>
        <end position="305"/>
    </location>
</feature>
<evidence type="ECO:0000256" key="2">
    <source>
        <dbReference type="ARBA" id="ARBA00022692"/>
    </source>
</evidence>
<name>A0ABU5DQ21_9BURK</name>
<keyword evidence="8" id="KW-1185">Reference proteome</keyword>
<keyword evidence="3 6" id="KW-1133">Transmembrane helix</keyword>
<evidence type="ECO:0000313" key="8">
    <source>
        <dbReference type="Proteomes" id="UP001285263"/>
    </source>
</evidence>
<gene>
    <name evidence="7" type="ORF">SNE35_25135</name>
</gene>
<proteinExistence type="predicted"/>
<dbReference type="InterPro" id="IPR059112">
    <property type="entry name" value="CysZ/EI24"/>
</dbReference>
<comment type="caution">
    <text evidence="7">The sequence shown here is derived from an EMBL/GenBank/DDBJ whole genome shotgun (WGS) entry which is preliminary data.</text>
</comment>
<evidence type="ECO:0000256" key="4">
    <source>
        <dbReference type="ARBA" id="ARBA00023136"/>
    </source>
</evidence>
<protein>
    <submittedName>
        <fullName evidence="7">EI24 domain-containing protein</fullName>
    </submittedName>
</protein>
<sequence length="305" mass="33883">MVNLLGRVADAFWRAIVYCLHPRVILLSLLPLLISAGLAFGLGYFFWEAAVDGVRETMSSWQVINTMLGWLDYVGAGGFRSVLSPLIVLALALPVIIVFSLLLVALLMTPSLVQLVARRRFPALEKKRGAPFWMGALWSVWNALIAIVALVISVPFWLIPPLVLIVPPLIWGWLGYRVFSFDSLADHASKEERRRLIREHRIPLLAMGIVTGYLSALPAAIWAIGVMAVALAPFLIVASIWLHMLVFAFSTLWFTHYTLGALHELRLREAAVPKATELVVELPPRDEHEPLPPSPSNYLPPAAHP</sequence>
<accession>A0ABU5DQ21</accession>
<evidence type="ECO:0000256" key="3">
    <source>
        <dbReference type="ARBA" id="ARBA00022989"/>
    </source>
</evidence>
<keyword evidence="2 6" id="KW-0812">Transmembrane</keyword>
<feature type="compositionally biased region" description="Low complexity" evidence="5">
    <location>
        <begin position="296"/>
        <end position="305"/>
    </location>
</feature>
<feature type="transmembrane region" description="Helical" evidence="6">
    <location>
        <begin position="202"/>
        <end position="224"/>
    </location>
</feature>
<evidence type="ECO:0000256" key="5">
    <source>
        <dbReference type="SAM" id="MobiDB-lite"/>
    </source>
</evidence>
<reference evidence="7 8" key="1">
    <citation type="submission" date="2023-11" db="EMBL/GenBank/DDBJ databases">
        <title>Paucibacter sp. nov., isolated from fresh soil in Korea.</title>
        <authorList>
            <person name="Le N.T.T."/>
        </authorList>
    </citation>
    <scope>NUCLEOTIDE SEQUENCE [LARGE SCALE GENOMIC DNA]</scope>
    <source>
        <strain evidence="7 8">R3-3</strain>
    </source>
</reference>
<keyword evidence="4 6" id="KW-0472">Membrane</keyword>
<evidence type="ECO:0000313" key="7">
    <source>
        <dbReference type="EMBL" id="MDY0747811.1"/>
    </source>
</evidence>
<feature type="transmembrane region" description="Helical" evidence="6">
    <location>
        <begin position="86"/>
        <end position="109"/>
    </location>
</feature>
<dbReference type="EMBL" id="JAXCLA010000009">
    <property type="protein sequence ID" value="MDY0747811.1"/>
    <property type="molecule type" value="Genomic_DNA"/>
</dbReference>
<feature type="transmembrane region" description="Helical" evidence="6">
    <location>
        <begin position="130"/>
        <end position="152"/>
    </location>
</feature>